<dbReference type="Proteomes" id="UP000471300">
    <property type="component" value="Unassembled WGS sequence"/>
</dbReference>
<protein>
    <submittedName>
        <fullName evidence="2">Uncharacterized protein</fullName>
    </submittedName>
</protein>
<reference evidence="2 3" key="1">
    <citation type="journal article" date="2020" name="Food Funct.">
        <title>Screening of Lactobacillus salivarius strains from the feces of Chinese populations and the evaluation of their effects against intestinal inflammation in mice.</title>
        <authorList>
            <person name="Zhai Q."/>
            <person name="Shen X."/>
            <person name="Cen S."/>
            <person name="Zhang C."/>
            <person name="Tian F."/>
            <person name="Zhao J."/>
            <person name="Zhang H."/>
            <person name="Xue Y."/>
            <person name="Chen W."/>
        </authorList>
    </citation>
    <scope>NUCLEOTIDE SEQUENCE [LARGE SCALE GENOMIC DNA]</scope>
    <source>
        <strain evidence="2 3">FZJTZ28M4.scaf</strain>
    </source>
</reference>
<evidence type="ECO:0000313" key="2">
    <source>
        <dbReference type="EMBL" id="MYZ66929.1"/>
    </source>
</evidence>
<dbReference type="AlphaFoldDB" id="A0ABD6JI94"/>
<gene>
    <name evidence="2" type="ORF">FYL06_08220</name>
</gene>
<feature type="transmembrane region" description="Helical" evidence="1">
    <location>
        <begin position="6"/>
        <end position="29"/>
    </location>
</feature>
<keyword evidence="1" id="KW-1133">Transmembrane helix</keyword>
<evidence type="ECO:0000313" key="3">
    <source>
        <dbReference type="Proteomes" id="UP000471300"/>
    </source>
</evidence>
<organism evidence="2 3">
    <name type="scientific">Ligilactobacillus salivarius</name>
    <dbReference type="NCBI Taxonomy" id="1624"/>
    <lineage>
        <taxon>Bacteria</taxon>
        <taxon>Bacillati</taxon>
        <taxon>Bacillota</taxon>
        <taxon>Bacilli</taxon>
        <taxon>Lactobacillales</taxon>
        <taxon>Lactobacillaceae</taxon>
        <taxon>Ligilactobacillus</taxon>
    </lineage>
</organism>
<dbReference type="EMBL" id="VSTU01000017">
    <property type="protein sequence ID" value="MYZ66929.1"/>
    <property type="molecule type" value="Genomic_DNA"/>
</dbReference>
<proteinExistence type="predicted"/>
<comment type="caution">
    <text evidence="2">The sequence shown here is derived from an EMBL/GenBank/DDBJ whole genome shotgun (WGS) entry which is preliminary data.</text>
</comment>
<sequence>MNNLVIVLMSSLISGVIAAIISGIINVINNNKTIKMQERVSEMQRKERLIENNRIQWLSETRKLIAELLIECSKFNILNTKFKNYTEKLNDEKEREKLINDPSKIAEDYKKFSETYKEFLEELTKIQSTITLLRLYFYDEDNMQHKAALKKIYEINHAININQKFPSESLDELVDIVRKILADEMKKVEGV</sequence>
<name>A0ABD6JI94_9LACO</name>
<accession>A0ABD6JI94</accession>
<keyword evidence="1" id="KW-0812">Transmembrane</keyword>
<keyword evidence="1" id="KW-0472">Membrane</keyword>
<evidence type="ECO:0000256" key="1">
    <source>
        <dbReference type="SAM" id="Phobius"/>
    </source>
</evidence>
<dbReference type="RefSeq" id="WP_081540170.1">
    <property type="nucleotide sequence ID" value="NZ_CAKMBQ010000004.1"/>
</dbReference>